<keyword evidence="2 3" id="KW-1015">Disulfide bond</keyword>
<feature type="domain" description="Thyroglobulin type-1" evidence="6">
    <location>
        <begin position="29"/>
        <end position="87"/>
    </location>
</feature>
<sequence>MERFVLALFVIFALCSVGLATTVGTTARSPFCWHEQFFNRAWVPRCHGLFGIYYYPEQCNYQGQCWCVDRRGRSLSVVYHHQGTVDCFRTLTCEPTKVYAVCGGCESTCDERGTLKICTANCRVGCQCPHGTYVEGDRCVTESECPQQTPECDASLNEIYRTCASACESTCTEPDKPCTLQCTQRCTCPPDFVRNDQNVCVPKASCPGACNATLNEQYNSCASACEPTCGQSNSACTLQCTQRCTCPAGHARDEHNVCVPVDACPGACNATLNEVYRSCASACEPTCTNLDQVCSLQCTQRCSCPPGHARDENNVCIPRETCTVACDASLNESFNECAPICDASCDKPRRACNKVKSCTRRCACDRGYVRNGENKCVALDQCPAQNPTTIEGLKKCEGGVCYCLSGSTGSELPGTKRPRDEFDLDCDFLGDCPAEMRFSTCATACPPTCGEPMPKCVRRCVLDCQCPPGMFRASKSNMTCIVLSECPEPHTCQYVYHTTPQGSPMPSCEMDGTWSATQCHDNGTCWCVDEAGVMIPNTMSDTPLVSTDMPTCLEARACDSSLGKEFNLCASPCDGTCARPDRPCATQFSCSARCSCKPGHVLVADGSRCVPVDQCPDRSPRVCNAEKNEVFSTCAPNCDATCETPRIPCSMTRICKRRCACPNGYLRDENDVCVPSDQCPPPAPRSLTACQQDVIKNSDPLLMDAFIPECDNVTGLYKPRQCYGFLNVCWCVNVNDGKTLAGSNGGPSWEYKIDCETYEEPQSSGDGPPAPPRPSSNGDLAPPPIAT</sequence>
<feature type="domain" description="Thyroglobulin type-1" evidence="6">
    <location>
        <begin position="355"/>
        <end position="426"/>
    </location>
</feature>
<proteinExistence type="evidence at transcript level"/>
<dbReference type="Gene3D" id="4.10.800.10">
    <property type="entry name" value="Thyroglobulin type-1"/>
    <property type="match status" value="3"/>
</dbReference>
<dbReference type="GO" id="GO:0030414">
    <property type="term" value="F:peptidase inhibitor activity"/>
    <property type="evidence" value="ECO:0007669"/>
    <property type="project" value="UniProtKB-KW"/>
</dbReference>
<feature type="disulfide bond" evidence="3">
    <location>
        <begin position="722"/>
        <end position="729"/>
    </location>
</feature>
<dbReference type="SMART" id="SM00181">
    <property type="entry name" value="EGF"/>
    <property type="match status" value="6"/>
</dbReference>
<keyword evidence="5" id="KW-0732">Signal</keyword>
<feature type="chain" id="PRO_5026008125" evidence="5">
    <location>
        <begin position="21"/>
        <end position="787"/>
    </location>
</feature>
<evidence type="ECO:0000256" key="2">
    <source>
        <dbReference type="ARBA" id="ARBA00023157"/>
    </source>
</evidence>
<gene>
    <name evidence="7" type="primary">Zan-003</name>
</gene>
<feature type="disulfide bond" evidence="3">
    <location>
        <begin position="67"/>
        <end position="87"/>
    </location>
</feature>
<dbReference type="PROSITE" id="PS51162">
    <property type="entry name" value="THYROGLOBULIN_1_2"/>
    <property type="match status" value="4"/>
</dbReference>
<evidence type="ECO:0000313" key="7">
    <source>
        <dbReference type="EMBL" id="CAB3267845.1"/>
    </source>
</evidence>
<evidence type="ECO:0000256" key="4">
    <source>
        <dbReference type="SAM" id="MobiDB-lite"/>
    </source>
</evidence>
<dbReference type="SMART" id="SM00261">
    <property type="entry name" value="FU"/>
    <property type="match status" value="4"/>
</dbReference>
<dbReference type="Pfam" id="PF01826">
    <property type="entry name" value="TIL"/>
    <property type="match status" value="8"/>
</dbReference>
<feature type="region of interest" description="Disordered" evidence="4">
    <location>
        <begin position="757"/>
        <end position="787"/>
    </location>
</feature>
<evidence type="ECO:0000256" key="5">
    <source>
        <dbReference type="SAM" id="SignalP"/>
    </source>
</evidence>
<dbReference type="EMBL" id="LR791983">
    <property type="protein sequence ID" value="CAB3267845.1"/>
    <property type="molecule type" value="mRNA"/>
</dbReference>
<feature type="signal peptide" evidence="5">
    <location>
        <begin position="1"/>
        <end position="20"/>
    </location>
</feature>
<evidence type="ECO:0000256" key="3">
    <source>
        <dbReference type="PROSITE-ProRule" id="PRU00500"/>
    </source>
</evidence>
<evidence type="ECO:0000256" key="1">
    <source>
        <dbReference type="ARBA" id="ARBA00022690"/>
    </source>
</evidence>
<dbReference type="SMART" id="SM00211">
    <property type="entry name" value="TY"/>
    <property type="match status" value="3"/>
</dbReference>
<accession>A0A6F9DYA1</accession>
<dbReference type="SUPFAM" id="SSF57567">
    <property type="entry name" value="Serine protease inhibitors"/>
    <property type="match status" value="8"/>
</dbReference>
<dbReference type="InterPro" id="IPR036857">
    <property type="entry name" value="Thyroglobulin_1_sf"/>
</dbReference>
<dbReference type="PANTHER" id="PTHR23259">
    <property type="entry name" value="RIDDLE"/>
    <property type="match status" value="1"/>
</dbReference>
<dbReference type="InterPro" id="IPR000716">
    <property type="entry name" value="Thyroglobulin_1"/>
</dbReference>
<keyword evidence="1" id="KW-0646">Protease inhibitor</keyword>
<dbReference type="InterPro" id="IPR051368">
    <property type="entry name" value="SerProtInhib-TIL_Domain"/>
</dbReference>
<dbReference type="Gene3D" id="2.10.25.10">
    <property type="entry name" value="Laminin"/>
    <property type="match status" value="8"/>
</dbReference>
<name>A0A6F9DYA1_9ASCI</name>
<dbReference type="CDD" id="cd19941">
    <property type="entry name" value="TIL"/>
    <property type="match status" value="8"/>
</dbReference>
<dbReference type="PANTHER" id="PTHR23259:SF70">
    <property type="entry name" value="ACCESSORY GLAND PROTEIN ACP62F-RELATED"/>
    <property type="match status" value="1"/>
</dbReference>
<dbReference type="AlphaFoldDB" id="A0A6F9DYA1"/>
<dbReference type="InterPro" id="IPR000742">
    <property type="entry name" value="EGF"/>
</dbReference>
<dbReference type="PROSITE" id="PS00484">
    <property type="entry name" value="THYROGLOBULIN_1_1"/>
    <property type="match status" value="1"/>
</dbReference>
<protein>
    <submittedName>
        <fullName evidence="7">Zonadhesin</fullName>
    </submittedName>
</protein>
<organism evidence="7">
    <name type="scientific">Phallusia mammillata</name>
    <dbReference type="NCBI Taxonomy" id="59560"/>
    <lineage>
        <taxon>Eukaryota</taxon>
        <taxon>Metazoa</taxon>
        <taxon>Chordata</taxon>
        <taxon>Tunicata</taxon>
        <taxon>Ascidiacea</taxon>
        <taxon>Phlebobranchia</taxon>
        <taxon>Ascidiidae</taxon>
        <taxon>Phallusia</taxon>
    </lineage>
</organism>
<comment type="caution">
    <text evidence="3">Lacks conserved residue(s) required for the propagation of feature annotation.</text>
</comment>
<reference evidence="7" key="1">
    <citation type="submission" date="2020-04" db="EMBL/GenBank/DDBJ databases">
        <authorList>
            <person name="Neveu A P."/>
        </authorList>
    </citation>
    <scope>NUCLEOTIDE SEQUENCE</scope>
    <source>
        <tissue evidence="7">Whole embryo</tissue>
    </source>
</reference>
<dbReference type="InterPro" id="IPR036084">
    <property type="entry name" value="Ser_inhib-like_sf"/>
</dbReference>
<dbReference type="CDD" id="cd00191">
    <property type="entry name" value="TY"/>
    <property type="match status" value="1"/>
</dbReference>
<feature type="domain" description="Thyroglobulin type-1" evidence="6">
    <location>
        <begin position="687"/>
        <end position="755"/>
    </location>
</feature>
<dbReference type="InterPro" id="IPR002919">
    <property type="entry name" value="TIL_dom"/>
</dbReference>
<dbReference type="Pfam" id="PF00086">
    <property type="entry name" value="Thyroglobulin_1"/>
    <property type="match status" value="3"/>
</dbReference>
<evidence type="ECO:0000259" key="6">
    <source>
        <dbReference type="PROSITE" id="PS51162"/>
    </source>
</evidence>
<dbReference type="SUPFAM" id="SSF57610">
    <property type="entry name" value="Thyroglobulin type-1 domain"/>
    <property type="match status" value="3"/>
</dbReference>
<dbReference type="InterPro" id="IPR006212">
    <property type="entry name" value="Furin_repeat"/>
</dbReference>
<feature type="domain" description="Thyroglobulin type-1" evidence="6">
    <location>
        <begin position="483"/>
        <end position="552"/>
    </location>
</feature>